<name>A0ABT9BDT5_9BACT</name>
<accession>A0ABT9BDT5</accession>
<keyword evidence="7" id="KW-1185">Reference proteome</keyword>
<dbReference type="InterPro" id="IPR051459">
    <property type="entry name" value="Cytochrome_c-type_DH"/>
</dbReference>
<gene>
    <name evidence="6" type="ORF">Q5H93_16655</name>
</gene>
<dbReference type="RefSeq" id="WP_305007740.1">
    <property type="nucleotide sequence ID" value="NZ_JAUQSY010000011.1"/>
</dbReference>
<evidence type="ECO:0000256" key="3">
    <source>
        <dbReference type="ARBA" id="ARBA00023004"/>
    </source>
</evidence>
<keyword evidence="3 4" id="KW-0408">Iron</keyword>
<dbReference type="SUPFAM" id="SSF46626">
    <property type="entry name" value="Cytochrome c"/>
    <property type="match status" value="1"/>
</dbReference>
<evidence type="ECO:0000313" key="7">
    <source>
        <dbReference type="Proteomes" id="UP001176429"/>
    </source>
</evidence>
<dbReference type="PANTHER" id="PTHR35008:SF4">
    <property type="entry name" value="BLL4482 PROTEIN"/>
    <property type="match status" value="1"/>
</dbReference>
<evidence type="ECO:0000256" key="1">
    <source>
        <dbReference type="ARBA" id="ARBA00022617"/>
    </source>
</evidence>
<dbReference type="EMBL" id="JAUQSY010000011">
    <property type="protein sequence ID" value="MDO7876377.1"/>
    <property type="molecule type" value="Genomic_DNA"/>
</dbReference>
<dbReference type="Proteomes" id="UP001176429">
    <property type="component" value="Unassembled WGS sequence"/>
</dbReference>
<dbReference type="PROSITE" id="PS51007">
    <property type="entry name" value="CYTC"/>
    <property type="match status" value="1"/>
</dbReference>
<proteinExistence type="predicted"/>
<evidence type="ECO:0000256" key="4">
    <source>
        <dbReference type="PROSITE-ProRule" id="PRU00433"/>
    </source>
</evidence>
<sequence length="129" mass="14459">MPLRRFFFLLLFLPACFTNKQNQGEKLYAEHCASCHGDQGQGLAQLIPPLAGADYLKEHRDYLPCLIRQGQTGPITVNGIQYNQVMPGHAELSPAKLTNLLNYIENHFGNHATPRTIAEVDEQLRACPQ</sequence>
<dbReference type="Gene3D" id="1.10.760.10">
    <property type="entry name" value="Cytochrome c-like domain"/>
    <property type="match status" value="1"/>
</dbReference>
<organism evidence="6 7">
    <name type="scientific">Hymenobacter aranciens</name>
    <dbReference type="NCBI Taxonomy" id="3063996"/>
    <lineage>
        <taxon>Bacteria</taxon>
        <taxon>Pseudomonadati</taxon>
        <taxon>Bacteroidota</taxon>
        <taxon>Cytophagia</taxon>
        <taxon>Cytophagales</taxon>
        <taxon>Hymenobacteraceae</taxon>
        <taxon>Hymenobacter</taxon>
    </lineage>
</organism>
<evidence type="ECO:0000259" key="5">
    <source>
        <dbReference type="PROSITE" id="PS51007"/>
    </source>
</evidence>
<feature type="domain" description="Cytochrome c" evidence="5">
    <location>
        <begin position="19"/>
        <end position="108"/>
    </location>
</feature>
<keyword evidence="2 4" id="KW-0479">Metal-binding</keyword>
<dbReference type="InterPro" id="IPR009056">
    <property type="entry name" value="Cyt_c-like_dom"/>
</dbReference>
<reference evidence="6" key="1">
    <citation type="submission" date="2023-07" db="EMBL/GenBank/DDBJ databases">
        <authorList>
            <person name="Kim M.K."/>
        </authorList>
    </citation>
    <scope>NUCLEOTIDE SEQUENCE</scope>
    <source>
        <strain evidence="6">ASUV-10-1</strain>
    </source>
</reference>
<protein>
    <submittedName>
        <fullName evidence="6">Cytochrome c</fullName>
    </submittedName>
</protein>
<dbReference type="Pfam" id="PF00034">
    <property type="entry name" value="Cytochrom_C"/>
    <property type="match status" value="1"/>
</dbReference>
<dbReference type="InterPro" id="IPR036909">
    <property type="entry name" value="Cyt_c-like_dom_sf"/>
</dbReference>
<comment type="caution">
    <text evidence="6">The sequence shown here is derived from an EMBL/GenBank/DDBJ whole genome shotgun (WGS) entry which is preliminary data.</text>
</comment>
<evidence type="ECO:0000313" key="6">
    <source>
        <dbReference type="EMBL" id="MDO7876377.1"/>
    </source>
</evidence>
<keyword evidence="1 4" id="KW-0349">Heme</keyword>
<evidence type="ECO:0000256" key="2">
    <source>
        <dbReference type="ARBA" id="ARBA00022723"/>
    </source>
</evidence>
<dbReference type="PANTHER" id="PTHR35008">
    <property type="entry name" value="BLL4482 PROTEIN-RELATED"/>
    <property type="match status" value="1"/>
</dbReference>